<dbReference type="GO" id="GO:0030132">
    <property type="term" value="C:clathrin coat of coated pit"/>
    <property type="evidence" value="ECO:0007669"/>
    <property type="project" value="InterPro"/>
</dbReference>
<dbReference type="Gene3D" id="1.25.40.10">
    <property type="entry name" value="Tetratricopeptide repeat domain"/>
    <property type="match status" value="3"/>
</dbReference>
<dbReference type="PANTHER" id="PTHR10292">
    <property type="entry name" value="CLATHRIN HEAVY CHAIN RELATED"/>
    <property type="match status" value="1"/>
</dbReference>
<dbReference type="SMART" id="SM00299">
    <property type="entry name" value="CLH"/>
    <property type="match status" value="7"/>
</dbReference>
<dbReference type="EMBL" id="HBNR01040173">
    <property type="protein sequence ID" value="CAE4598476.1"/>
    <property type="molecule type" value="Transcribed_RNA"/>
</dbReference>
<comment type="similarity">
    <text evidence="1 6">Belongs to the clathrin heavy chain family.</text>
</comment>
<keyword evidence="5 6" id="KW-0968">Cytoplasmic vesicle</keyword>
<dbReference type="InterPro" id="IPR016024">
    <property type="entry name" value="ARM-type_fold"/>
</dbReference>
<dbReference type="GO" id="GO:0032051">
    <property type="term" value="F:clathrin light chain binding"/>
    <property type="evidence" value="ECO:0007669"/>
    <property type="project" value="InterPro"/>
</dbReference>
<organism evidence="9">
    <name type="scientific">Alexandrium monilatum</name>
    <dbReference type="NCBI Taxonomy" id="311494"/>
    <lineage>
        <taxon>Eukaryota</taxon>
        <taxon>Sar</taxon>
        <taxon>Alveolata</taxon>
        <taxon>Dinophyceae</taxon>
        <taxon>Gonyaulacales</taxon>
        <taxon>Pyrocystaceae</taxon>
        <taxon>Alexandrium</taxon>
    </lineage>
</organism>
<feature type="repeat" description="CHCR" evidence="7">
    <location>
        <begin position="1311"/>
        <end position="1457"/>
    </location>
</feature>
<feature type="repeat" description="CHCR" evidence="7">
    <location>
        <begin position="866"/>
        <end position="1007"/>
    </location>
</feature>
<evidence type="ECO:0000256" key="4">
    <source>
        <dbReference type="ARBA" id="ARBA00023176"/>
    </source>
</evidence>
<proteinExistence type="inferred from homology"/>
<dbReference type="InterPro" id="IPR000547">
    <property type="entry name" value="Clathrin_H-chain/VPS_repeat"/>
</dbReference>
<name>A0A7S4QZ82_9DINO</name>
<evidence type="ECO:0000256" key="5">
    <source>
        <dbReference type="ARBA" id="ARBA00023329"/>
    </source>
</evidence>
<evidence type="ECO:0000256" key="3">
    <source>
        <dbReference type="ARBA" id="ARBA00023136"/>
    </source>
</evidence>
<sequence length="1737" mass="196079">MMETGMMPTQPAQQAGTTPITIATTLNLADQGLNPQGFRFGNLTMESDKYICVKDQGADGSSQVVVIDMHNNNAVNKRPMKAEACLMNPVENVIALKAATEGQPGHFVQVFNLDSKVKLGVFQAAENIVYWKWLSPRLLALICEKDIYHWNLEVANSAPEKVFQRSGKLGEAGTQVISYAANAPVTWCLLTGISTQDQGRTIDGNMQLYSVERKQQQLLEGHAGCFGSVLVSDGEGPAGLLAFTERKAGSLETKLHIMDVSKPRGEGLPPPFKVQSIIAMPPEAPNDFAVALHISDKHGVVFMVTKAGYLFLFDVATASMLMRSRVSQETVFISAYSATSGGCIFVNRKGAVTALKVNEPAIVSYIMDSLPQLANRQDIAFTLARRFGLPGADELFQRQFNHYFASGDYKQAALVVAQCKSGVLRTPNTIQQFKSVQAPAGQSSPILHYFSTLLEYGRLNALESVELMRPVVQQQRRELVEKWLKEDKLECSEELGDIVRPLETRFALSIYLRANCHQKVITCFVEQGQYDQIVAYVKKVGYQADYTALLQNMVAVNAEGAANFAKSLLEGQDGHPLIDINMVVKVFMDQGRLQETTSILLDALKQNKPEQAHLQTQVLAMNLQQAPKVAEAILQMGIFTHYDKHYIGQLCEKAGLMQYALEHYQDPGDLKRVLLHAHSMTPEFLEQYFGRMPPETALECLHDLMRHNRQNLQVSVRIAIKYHEQIGATKIVEMFESFGSNEGIFYFLGAILSSSTDPDVHFKYIQAASRCGNMQEVERVCRESTSYDPAVVKDFLKDAKLPDPRPLIYVCDLHGFVGELTEYLYKNSLMKYIEVYVVKVNPTNCPFVIGTLIDLDCSEDFIKTLLQNVRAACPIEPLVAEVEKRNRLRVLLPWLEARVAEGNQDPYLHNGIAKIYIDTNRDPEAFLKSNAFYDSATVGKYCEDRDPHLAFTAYKRAWGSCDEQLVDVTNRNGLFRMQARYLVERQSPDLWALVLNPENTYRRHVIDQVMSTALPESTSADEVSSTVKAFIAVDLQTELMELLEKIVLHNSDFSKNKNLQNLLLLTALKVDKSRVMDYINRLEYYDGPKIASIALGEPYRLYEEAFLIYKKCNMNSEAMDTLLTNVESMERAQEFAARCNEPAVWYKLGKAQRGNGLVPEAIESYLKAEDATDYAEVIQAAEREENYEELVRYLQMARNKQKDQLIDGELVYAYAKTDRLAEMEEFVSGTTTANIQAVGDRLYEERAHKAAKILYQSIPNNAKLASCHVQLGEYTQAVEAARKANNPKTWKEVNIACVQAQQFRCAEIAGMHIIVHPDHLEELIAQYEKSGHFEELISLLDSGLASDRSHVGMYTELGVLYAKYKHEKLMDFIKMNTGKLNIPKLIQACERHYHWEHAVFLYTHYDEFDSAANTMMTHSPVAFAHDQFQMIMQKVSNMELYYRAIQFYLEEQPMQINSLLNTIASKVDHARVVQQVRKVGHLSLILPYLKQVQQQNSQAVNEAINELYVEGEQYEELRQSIEDFDNFDQIALSQKLERHELVEMRRIAALVYKKNKRYKQSIELSKQDRMYRDAMETARDSGNQELAEGLLTFFVEADSRECFAACLYTCYELVRPDVAIELAWRKGMLDFAMPYLIQVLREYTGRVDALDKKTQKKEEEQAKQQSAPNDFVPDVFMPTMPGGMPGMGSLAIMGPSPMQPGMPPMGPSPMQQMPQPMGQPGMMQPGPGMMMQPGMGF</sequence>
<keyword evidence="3 6" id="KW-0472">Membrane</keyword>
<keyword evidence="2" id="KW-0677">Repeat</keyword>
<comment type="function">
    <text evidence="6">Clathrin is the major protein of the polyhedral coat of coated pits and vesicles.</text>
</comment>
<dbReference type="InterPro" id="IPR016025">
    <property type="entry name" value="Clathrin_H-chain_N"/>
</dbReference>
<evidence type="ECO:0000256" key="6">
    <source>
        <dbReference type="PIRNR" id="PIRNR002290"/>
    </source>
</evidence>
<evidence type="ECO:0000256" key="2">
    <source>
        <dbReference type="ARBA" id="ARBA00022737"/>
    </source>
</evidence>
<dbReference type="SUPFAM" id="SSF48371">
    <property type="entry name" value="ARM repeat"/>
    <property type="match status" value="6"/>
</dbReference>
<dbReference type="GO" id="GO:0071439">
    <property type="term" value="C:clathrin complex"/>
    <property type="evidence" value="ECO:0007669"/>
    <property type="project" value="InterPro"/>
</dbReference>
<gene>
    <name evidence="9" type="ORF">AMON00008_LOCUS27838</name>
</gene>
<dbReference type="GO" id="GO:0030130">
    <property type="term" value="C:clathrin coat of trans-Golgi network vesicle"/>
    <property type="evidence" value="ECO:0007669"/>
    <property type="project" value="InterPro"/>
</dbReference>
<protein>
    <recommendedName>
        <fullName evidence="6">Clathrin heavy chain</fullName>
    </recommendedName>
</protein>
<dbReference type="PIRSF" id="PIRSF002290">
    <property type="entry name" value="Clathrin_H_chain"/>
    <property type="match status" value="1"/>
</dbReference>
<dbReference type="GO" id="GO:0005198">
    <property type="term" value="F:structural molecule activity"/>
    <property type="evidence" value="ECO:0007669"/>
    <property type="project" value="InterPro"/>
</dbReference>
<dbReference type="Gene3D" id="2.130.10.110">
    <property type="entry name" value="Clathrin heavy-chain terminal domain"/>
    <property type="match status" value="1"/>
</dbReference>
<dbReference type="Gene3D" id="1.25.40.730">
    <property type="match status" value="1"/>
</dbReference>
<dbReference type="InterPro" id="IPR011990">
    <property type="entry name" value="TPR-like_helical_dom_sf"/>
</dbReference>
<feature type="repeat" description="CHCR" evidence="7">
    <location>
        <begin position="571"/>
        <end position="717"/>
    </location>
</feature>
<dbReference type="FunFam" id="1.25.40.730:FF:000002">
    <property type="entry name" value="Clathrin heavy chain"/>
    <property type="match status" value="1"/>
</dbReference>
<reference evidence="9" key="1">
    <citation type="submission" date="2021-01" db="EMBL/GenBank/DDBJ databases">
        <authorList>
            <person name="Corre E."/>
            <person name="Pelletier E."/>
            <person name="Niang G."/>
            <person name="Scheremetjew M."/>
            <person name="Finn R."/>
            <person name="Kale V."/>
            <person name="Holt S."/>
            <person name="Cochrane G."/>
            <person name="Meng A."/>
            <person name="Brown T."/>
            <person name="Cohen L."/>
        </authorList>
    </citation>
    <scope>NUCLEOTIDE SEQUENCE</scope>
    <source>
        <strain evidence="9">CCMP3105</strain>
    </source>
</reference>
<dbReference type="InterPro" id="IPR016341">
    <property type="entry name" value="Clathrin_heavy_chain"/>
</dbReference>
<dbReference type="FunFam" id="1.25.40.10:FF:000001">
    <property type="entry name" value="Clathrin heavy chain"/>
    <property type="match status" value="1"/>
</dbReference>
<dbReference type="Pfam" id="PF13838">
    <property type="entry name" value="Clathrin_H_link"/>
    <property type="match status" value="1"/>
</dbReference>
<evidence type="ECO:0000256" key="8">
    <source>
        <dbReference type="SAM" id="MobiDB-lite"/>
    </source>
</evidence>
<dbReference type="GO" id="GO:0006886">
    <property type="term" value="P:intracellular protein transport"/>
    <property type="evidence" value="ECO:0007669"/>
    <property type="project" value="UniProtKB-UniRule"/>
</dbReference>
<dbReference type="FunFam" id="1.25.40.10:FF:000002">
    <property type="entry name" value="Clathrin heavy chain"/>
    <property type="match status" value="1"/>
</dbReference>
<feature type="repeat" description="CHCR" evidence="7">
    <location>
        <begin position="1014"/>
        <end position="1161"/>
    </location>
</feature>
<feature type="repeat" description="CHCR" evidence="7">
    <location>
        <begin position="719"/>
        <end position="861"/>
    </location>
</feature>
<evidence type="ECO:0000313" key="9">
    <source>
        <dbReference type="EMBL" id="CAE4598476.1"/>
    </source>
</evidence>
<feature type="repeat" description="CHCR" evidence="7">
    <location>
        <begin position="1165"/>
        <end position="1306"/>
    </location>
</feature>
<dbReference type="Pfam" id="PF00637">
    <property type="entry name" value="Clathrin"/>
    <property type="match status" value="7"/>
</dbReference>
<comment type="subcellular location">
    <subcellularLocation>
        <location evidence="6">Cytoplasmic vesicle membrane</location>
        <topology evidence="6">Peripheral membrane protein</topology>
        <orientation evidence="6">Cytoplasmic side</orientation>
    </subcellularLocation>
    <subcellularLocation>
        <location evidence="6">Membrane</location>
        <location evidence="6">Coated pit</location>
        <topology evidence="6">Peripheral membrane protein</topology>
        <orientation evidence="6">Cytoplasmic side</orientation>
    </subcellularLocation>
</comment>
<dbReference type="FunFam" id="1.25.40.10:FF:000082">
    <property type="entry name" value="Clathrin heavy chain"/>
    <property type="match status" value="1"/>
</dbReference>
<feature type="repeat" description="CHCR" evidence="7">
    <location>
        <begin position="1460"/>
        <end position="1603"/>
    </location>
</feature>
<dbReference type="InterPro" id="IPR055358">
    <property type="entry name" value="CHCR"/>
</dbReference>
<accession>A0A7S4QZ82</accession>
<dbReference type="PROSITE" id="PS50236">
    <property type="entry name" value="CHCR"/>
    <property type="match status" value="7"/>
</dbReference>
<evidence type="ECO:0000256" key="1">
    <source>
        <dbReference type="ARBA" id="ARBA00009535"/>
    </source>
</evidence>
<dbReference type="SUPFAM" id="SSF50989">
    <property type="entry name" value="Clathrin heavy-chain terminal domain"/>
    <property type="match status" value="1"/>
</dbReference>
<keyword evidence="4 6" id="KW-0168">Coated pit</keyword>
<feature type="compositionally biased region" description="Basic and acidic residues" evidence="8">
    <location>
        <begin position="1651"/>
        <end position="1662"/>
    </location>
</feature>
<feature type="region of interest" description="Disordered" evidence="8">
    <location>
        <begin position="1651"/>
        <end position="1673"/>
    </location>
</feature>
<dbReference type="GO" id="GO:0006898">
    <property type="term" value="P:receptor-mediated endocytosis"/>
    <property type="evidence" value="ECO:0007669"/>
    <property type="project" value="TreeGrafter"/>
</dbReference>
<dbReference type="PANTHER" id="PTHR10292:SF1">
    <property type="entry name" value="CLATHRIN HEAVY CHAIN"/>
    <property type="match status" value="1"/>
</dbReference>
<evidence type="ECO:0000256" key="7">
    <source>
        <dbReference type="PROSITE-ProRule" id="PRU01006"/>
    </source>
</evidence>